<sequence length="127" mass="14603">MDKPENCISAAKAKAMEASWEATRGEALQKALGYPDTHHTINSIKQIRDYLDYVEHKSLEEHILEPKISIFLEVYEKMENRPPVSTFFLAPTKPVQIDEVVKDLPNYEIDPYNLGEVPWPPDKYGTK</sequence>
<dbReference type="EMBL" id="FOKV01000003">
    <property type="protein sequence ID" value="SFC31045.1"/>
    <property type="molecule type" value="Genomic_DNA"/>
</dbReference>
<evidence type="ECO:0000313" key="1">
    <source>
        <dbReference type="EMBL" id="SFC31045.1"/>
    </source>
</evidence>
<dbReference type="Proteomes" id="UP000199438">
    <property type="component" value="Unassembled WGS sequence"/>
</dbReference>
<dbReference type="STRING" id="1334022.SAMN04487907_103284"/>
<name>A0A1I1I4S2_9FLAO</name>
<gene>
    <name evidence="1" type="ORF">SAMN04487907_103284</name>
</gene>
<accession>A0A1I1I4S2</accession>
<keyword evidence="2" id="KW-1185">Reference proteome</keyword>
<dbReference type="AlphaFoldDB" id="A0A1I1I4S2"/>
<organism evidence="1 2">
    <name type="scientific">Zunongwangia mangrovi</name>
    <dbReference type="NCBI Taxonomy" id="1334022"/>
    <lineage>
        <taxon>Bacteria</taxon>
        <taxon>Pseudomonadati</taxon>
        <taxon>Bacteroidota</taxon>
        <taxon>Flavobacteriia</taxon>
        <taxon>Flavobacteriales</taxon>
        <taxon>Flavobacteriaceae</taxon>
        <taxon>Zunongwangia</taxon>
    </lineage>
</organism>
<dbReference type="RefSeq" id="WP_092542077.1">
    <property type="nucleotide sequence ID" value="NZ_FOKV01000003.1"/>
</dbReference>
<proteinExistence type="predicted"/>
<reference evidence="2" key="1">
    <citation type="submission" date="2016-10" db="EMBL/GenBank/DDBJ databases">
        <authorList>
            <person name="Varghese N."/>
            <person name="Submissions S."/>
        </authorList>
    </citation>
    <scope>NUCLEOTIDE SEQUENCE [LARGE SCALE GENOMIC DNA]</scope>
    <source>
        <strain evidence="2">DSM 24499</strain>
    </source>
</reference>
<dbReference type="OrthoDB" id="1440507at2"/>
<evidence type="ECO:0000313" key="2">
    <source>
        <dbReference type="Proteomes" id="UP000199438"/>
    </source>
</evidence>
<protein>
    <submittedName>
        <fullName evidence="1">Uncharacterized protein</fullName>
    </submittedName>
</protein>